<keyword evidence="4 7" id="KW-0812">Transmembrane</keyword>
<dbReference type="Pfam" id="PF00813">
    <property type="entry name" value="FliP"/>
    <property type="match status" value="1"/>
</dbReference>
<dbReference type="EMBL" id="NIOF01000001">
    <property type="protein sequence ID" value="OWQ93569.1"/>
    <property type="molecule type" value="Genomic_DNA"/>
</dbReference>
<gene>
    <name evidence="8" type="ORF">CDN99_03650</name>
</gene>
<protein>
    <submittedName>
        <fullName evidence="8">EscR/YscR/HrcR family type III secretion system export apparatus protein</fullName>
    </submittedName>
</protein>
<comment type="similarity">
    <text evidence="2 7">Belongs to the FliP/MopC/SpaP family.</text>
</comment>
<organism evidence="8 9">
    <name type="scientific">Roseateles aquatilis</name>
    <dbReference type="NCBI Taxonomy" id="431061"/>
    <lineage>
        <taxon>Bacteria</taxon>
        <taxon>Pseudomonadati</taxon>
        <taxon>Pseudomonadota</taxon>
        <taxon>Betaproteobacteria</taxon>
        <taxon>Burkholderiales</taxon>
        <taxon>Sphaerotilaceae</taxon>
        <taxon>Roseateles</taxon>
    </lineage>
</organism>
<sequence>MGSTAVTSSGFDPIALALLLGGLALLPLLLVCTTSFLKISMVLMIVRNALGVQQVPPGIALNGMALAATLFVMAPVLNEVVSRLPIDLSGAAAHGPSRDSGARAKPSKVGLPELAYAAEPLRGFMLANTLPERRQKFLDLARQQWRQTAMEPPKETDYVVLIPCFVVSELELALKAGFVLYVPFVVIDLLLSNLLLALGMQMVSPMVVSLPLKILLFVLLDGWTRLFDGLVRSYA</sequence>
<dbReference type="NCBIfam" id="TIGR01102">
    <property type="entry name" value="yscR"/>
    <property type="match status" value="1"/>
</dbReference>
<reference evidence="8 9" key="1">
    <citation type="journal article" date="2008" name="Int. J. Syst. Evol. Microbiol.">
        <title>Description of Roseateles aquatilis sp. nov. and Roseateles terrae sp. nov., in the class Betaproteobacteria, and emended description of the genus Roseateles.</title>
        <authorList>
            <person name="Gomila M."/>
            <person name="Bowien B."/>
            <person name="Falsen E."/>
            <person name="Moore E.R."/>
            <person name="Lalucat J."/>
        </authorList>
    </citation>
    <scope>NUCLEOTIDE SEQUENCE [LARGE SCALE GENOMIC DNA]</scope>
    <source>
        <strain evidence="8 9">CCUG 48205</strain>
    </source>
</reference>
<dbReference type="Proteomes" id="UP000197468">
    <property type="component" value="Unassembled WGS sequence"/>
</dbReference>
<evidence type="ECO:0000256" key="4">
    <source>
        <dbReference type="ARBA" id="ARBA00022692"/>
    </source>
</evidence>
<name>A0A246JN09_9BURK</name>
<dbReference type="GO" id="GO:0005886">
    <property type="term" value="C:plasma membrane"/>
    <property type="evidence" value="ECO:0007669"/>
    <property type="project" value="UniProtKB-SubCell"/>
</dbReference>
<evidence type="ECO:0000256" key="3">
    <source>
        <dbReference type="ARBA" id="ARBA00022475"/>
    </source>
</evidence>
<dbReference type="GO" id="GO:0009306">
    <property type="term" value="P:protein secretion"/>
    <property type="evidence" value="ECO:0007669"/>
    <property type="project" value="UniProtKB-UniRule"/>
</dbReference>
<feature type="transmembrane region" description="Helical" evidence="7">
    <location>
        <begin position="178"/>
        <end position="198"/>
    </location>
</feature>
<dbReference type="PANTHER" id="PTHR30587:SF2">
    <property type="entry name" value="SURFACE PRESENTATION OF ANTIGENS PROTEIN SPAP"/>
    <property type="match status" value="1"/>
</dbReference>
<dbReference type="InterPro" id="IPR005773">
    <property type="entry name" value="T3SS_YscR-like"/>
</dbReference>
<evidence type="ECO:0000256" key="2">
    <source>
        <dbReference type="ARBA" id="ARBA00006257"/>
    </source>
</evidence>
<dbReference type="NCBIfam" id="NF009438">
    <property type="entry name" value="PRK12797.1"/>
    <property type="match status" value="1"/>
</dbReference>
<feature type="transmembrane region" description="Helical" evidence="7">
    <location>
        <begin position="58"/>
        <end position="77"/>
    </location>
</feature>
<dbReference type="AlphaFoldDB" id="A0A246JN09"/>
<keyword evidence="9" id="KW-1185">Reference proteome</keyword>
<evidence type="ECO:0000256" key="1">
    <source>
        <dbReference type="ARBA" id="ARBA00004651"/>
    </source>
</evidence>
<evidence type="ECO:0000313" key="8">
    <source>
        <dbReference type="EMBL" id="OWQ93569.1"/>
    </source>
</evidence>
<dbReference type="PROSITE" id="PS01061">
    <property type="entry name" value="FLIP_2"/>
    <property type="match status" value="1"/>
</dbReference>
<dbReference type="PANTHER" id="PTHR30587">
    <property type="entry name" value="FLAGELLAR BIOSYNTHETIC PROTEIN FLIP"/>
    <property type="match status" value="1"/>
</dbReference>
<proteinExistence type="inferred from homology"/>
<keyword evidence="5 7" id="KW-1133">Transmembrane helix</keyword>
<dbReference type="InterPro" id="IPR005838">
    <property type="entry name" value="T3SS_IM_P"/>
</dbReference>
<dbReference type="OrthoDB" id="9805111at2"/>
<accession>A0A246JN09</accession>
<keyword evidence="3 7" id="KW-1003">Cell membrane</keyword>
<comment type="subcellular location">
    <subcellularLocation>
        <location evidence="1">Cell membrane</location>
        <topology evidence="1">Multi-pass membrane protein</topology>
    </subcellularLocation>
</comment>
<feature type="transmembrane region" description="Helical" evidence="7">
    <location>
        <begin position="210"/>
        <end position="227"/>
    </location>
</feature>
<dbReference type="PRINTS" id="PR01302">
    <property type="entry name" value="TYPE3IMPPROT"/>
</dbReference>
<evidence type="ECO:0000313" key="9">
    <source>
        <dbReference type="Proteomes" id="UP000197468"/>
    </source>
</evidence>
<comment type="caution">
    <text evidence="8">The sequence shown here is derived from an EMBL/GenBank/DDBJ whole genome shotgun (WGS) entry which is preliminary data.</text>
</comment>
<evidence type="ECO:0000256" key="7">
    <source>
        <dbReference type="RuleBase" id="RU362070"/>
    </source>
</evidence>
<keyword evidence="6 7" id="KW-0472">Membrane</keyword>
<dbReference type="RefSeq" id="WP_088382715.1">
    <property type="nucleotide sequence ID" value="NZ_NIOF01000001.1"/>
</dbReference>
<evidence type="ECO:0000256" key="5">
    <source>
        <dbReference type="ARBA" id="ARBA00022989"/>
    </source>
</evidence>
<feature type="transmembrane region" description="Helical" evidence="7">
    <location>
        <begin position="14"/>
        <end position="37"/>
    </location>
</feature>
<evidence type="ECO:0000256" key="6">
    <source>
        <dbReference type="ARBA" id="ARBA00023136"/>
    </source>
</evidence>